<keyword evidence="10" id="KW-0411">Iron-sulfur</keyword>
<evidence type="ECO:0000256" key="7">
    <source>
        <dbReference type="ARBA" id="ARBA00022763"/>
    </source>
</evidence>
<dbReference type="CDD" id="cd10030">
    <property type="entry name" value="UDG-F4_TTUDGA_SPO1dp_like"/>
    <property type="match status" value="1"/>
</dbReference>
<dbReference type="InterPro" id="IPR005273">
    <property type="entry name" value="Ura-DNA_glyco_family4"/>
</dbReference>
<evidence type="ECO:0000256" key="5">
    <source>
        <dbReference type="ARBA" id="ARBA00022485"/>
    </source>
</evidence>
<dbReference type="SUPFAM" id="SSF52141">
    <property type="entry name" value="Uracil-DNA glycosylase-like"/>
    <property type="match status" value="1"/>
</dbReference>
<protein>
    <recommendedName>
        <fullName evidence="4">Type-4 uracil-DNA glycosylase</fullName>
        <ecNumber evidence="3">3.2.2.27</ecNumber>
    </recommendedName>
</protein>
<keyword evidence="9" id="KW-0408">Iron</keyword>
<evidence type="ECO:0000256" key="8">
    <source>
        <dbReference type="ARBA" id="ARBA00022801"/>
    </source>
</evidence>
<dbReference type="GO" id="GO:0046872">
    <property type="term" value="F:metal ion binding"/>
    <property type="evidence" value="ECO:0007669"/>
    <property type="project" value="UniProtKB-KW"/>
</dbReference>
<evidence type="ECO:0000259" key="12">
    <source>
        <dbReference type="SMART" id="SM00986"/>
    </source>
</evidence>
<evidence type="ECO:0000313" key="13">
    <source>
        <dbReference type="EMBL" id="NIR75181.1"/>
    </source>
</evidence>
<dbReference type="Proteomes" id="UP000702544">
    <property type="component" value="Unassembled WGS sequence"/>
</dbReference>
<evidence type="ECO:0000256" key="11">
    <source>
        <dbReference type="ARBA" id="ARBA00023204"/>
    </source>
</evidence>
<dbReference type="AlphaFoldDB" id="A0AAE5C967"/>
<dbReference type="InterPro" id="IPR005122">
    <property type="entry name" value="Uracil-DNA_glycosylase-like"/>
</dbReference>
<dbReference type="NCBIfam" id="TIGR00758">
    <property type="entry name" value="UDG_fam4"/>
    <property type="match status" value="1"/>
</dbReference>
<dbReference type="InterPro" id="IPR051536">
    <property type="entry name" value="UDG_Type-4/5"/>
</dbReference>
<name>A0AAE5C967_9BACT</name>
<keyword evidence="7" id="KW-0227">DNA damage</keyword>
<evidence type="ECO:0000256" key="10">
    <source>
        <dbReference type="ARBA" id="ARBA00023014"/>
    </source>
</evidence>
<dbReference type="SMART" id="SM00986">
    <property type="entry name" value="UDG"/>
    <property type="match status" value="1"/>
</dbReference>
<accession>A0AAE5C967</accession>
<keyword evidence="5" id="KW-0004">4Fe-4S</keyword>
<dbReference type="GO" id="GO:0006281">
    <property type="term" value="P:DNA repair"/>
    <property type="evidence" value="ECO:0007669"/>
    <property type="project" value="UniProtKB-KW"/>
</dbReference>
<dbReference type="GO" id="GO:0004844">
    <property type="term" value="F:uracil DNA N-glycosylase activity"/>
    <property type="evidence" value="ECO:0007669"/>
    <property type="project" value="UniProtKB-EC"/>
</dbReference>
<organism evidence="13 14">
    <name type="scientific">Candidatus Kutchimonas denitrificans</name>
    <dbReference type="NCBI Taxonomy" id="3056748"/>
    <lineage>
        <taxon>Bacteria</taxon>
        <taxon>Pseudomonadati</taxon>
        <taxon>Gemmatimonadota</taxon>
        <taxon>Gemmatimonadia</taxon>
        <taxon>Candidatus Palauibacterales</taxon>
        <taxon>Candidatus Palauibacteraceae</taxon>
        <taxon>Candidatus Kutchimonas</taxon>
    </lineage>
</organism>
<comment type="catalytic activity">
    <reaction evidence="1">
        <text>Hydrolyzes single-stranded DNA or mismatched double-stranded DNA and polynucleotides, releasing free uracil.</text>
        <dbReference type="EC" id="3.2.2.27"/>
    </reaction>
</comment>
<dbReference type="PANTHER" id="PTHR33693:SF1">
    <property type="entry name" value="TYPE-4 URACIL-DNA GLYCOSYLASE"/>
    <property type="match status" value="1"/>
</dbReference>
<keyword evidence="6" id="KW-0479">Metal-binding</keyword>
<gene>
    <name evidence="13" type="ORF">GWO12_08730</name>
</gene>
<evidence type="ECO:0000256" key="6">
    <source>
        <dbReference type="ARBA" id="ARBA00022723"/>
    </source>
</evidence>
<comment type="caution">
    <text evidence="13">The sequence shown here is derived from an EMBL/GenBank/DDBJ whole genome shotgun (WGS) entry which is preliminary data.</text>
</comment>
<reference evidence="13 14" key="1">
    <citation type="submission" date="2020-01" db="EMBL/GenBank/DDBJ databases">
        <title>Genomes assembled from Gulf of Kutch pelagic sediment metagenomes.</title>
        <authorList>
            <person name="Chandrashekar M."/>
            <person name="Mahajan M.S."/>
            <person name="Dave K.J."/>
            <person name="Vatsa P."/>
            <person name="Nathani N.M."/>
        </authorList>
    </citation>
    <scope>NUCLEOTIDE SEQUENCE [LARGE SCALE GENOMIC DNA]</scope>
    <source>
        <strain evidence="13">KS3-K002</strain>
    </source>
</reference>
<dbReference type="EC" id="3.2.2.27" evidence="3"/>
<evidence type="ECO:0000256" key="4">
    <source>
        <dbReference type="ARBA" id="ARBA00019403"/>
    </source>
</evidence>
<evidence type="ECO:0000256" key="1">
    <source>
        <dbReference type="ARBA" id="ARBA00001400"/>
    </source>
</evidence>
<dbReference type="EMBL" id="JAACAK010000067">
    <property type="protein sequence ID" value="NIR75181.1"/>
    <property type="molecule type" value="Genomic_DNA"/>
</dbReference>
<evidence type="ECO:0000256" key="2">
    <source>
        <dbReference type="ARBA" id="ARBA00006521"/>
    </source>
</evidence>
<feature type="domain" description="Uracil-DNA glycosylase-like" evidence="12">
    <location>
        <begin position="101"/>
        <end position="247"/>
    </location>
</feature>
<dbReference type="Pfam" id="PF03167">
    <property type="entry name" value="UDG"/>
    <property type="match status" value="1"/>
</dbReference>
<keyword evidence="8" id="KW-0378">Hydrolase</keyword>
<dbReference type="SMART" id="SM00987">
    <property type="entry name" value="UreE_C"/>
    <property type="match status" value="1"/>
</dbReference>
<sequence>MGPKASCRVTDESRTRALLARYLRQRRELGERVWYVDEVGGPDLIEEAAVADYGSARSGPVAPTRAPPVEAAADDPFDALRAEALGCTRCRLAEGRTTVVFGEGDQHADLLVIGEAPGHEEDRSGRPFVGPAGKLLDKMLAAIGFRRDEVFICNVLKCRPPGNRDPVADEVASCWPYLRKQVELIRPKAICAFGRFAAQTLLGTEKSLGRLRGDQHVFMGTPVVVTYHPAALLRNTQWKRPAWEDLKMLRRIYDEAGGRTPGGGHG</sequence>
<keyword evidence="11" id="KW-0234">DNA repair</keyword>
<proteinExistence type="inferred from homology"/>
<dbReference type="Gene3D" id="3.40.470.10">
    <property type="entry name" value="Uracil-DNA glycosylase-like domain"/>
    <property type="match status" value="1"/>
</dbReference>
<evidence type="ECO:0000256" key="9">
    <source>
        <dbReference type="ARBA" id="ARBA00023004"/>
    </source>
</evidence>
<dbReference type="PANTHER" id="PTHR33693">
    <property type="entry name" value="TYPE-5 URACIL-DNA GLYCOSYLASE"/>
    <property type="match status" value="1"/>
</dbReference>
<evidence type="ECO:0000313" key="14">
    <source>
        <dbReference type="Proteomes" id="UP000702544"/>
    </source>
</evidence>
<dbReference type="GO" id="GO:0051539">
    <property type="term" value="F:4 iron, 4 sulfur cluster binding"/>
    <property type="evidence" value="ECO:0007669"/>
    <property type="project" value="UniProtKB-KW"/>
</dbReference>
<dbReference type="InterPro" id="IPR036895">
    <property type="entry name" value="Uracil-DNA_glycosylase-like_sf"/>
</dbReference>
<evidence type="ECO:0000256" key="3">
    <source>
        <dbReference type="ARBA" id="ARBA00012030"/>
    </source>
</evidence>
<comment type="similarity">
    <text evidence="2">Belongs to the uracil-DNA glycosylase (UDG) superfamily. Type 4 (UDGa) family.</text>
</comment>